<name>A0AAD8A1Z0_DIPPU</name>
<dbReference type="SUPFAM" id="SSF81383">
    <property type="entry name" value="F-box domain"/>
    <property type="match status" value="1"/>
</dbReference>
<gene>
    <name evidence="1" type="ORF">L9F63_027864</name>
</gene>
<dbReference type="AlphaFoldDB" id="A0AAD8A1Z0"/>
<dbReference type="Proteomes" id="UP001233999">
    <property type="component" value="Unassembled WGS sequence"/>
</dbReference>
<organism evidence="1 2">
    <name type="scientific">Diploptera punctata</name>
    <name type="common">Pacific beetle cockroach</name>
    <dbReference type="NCBI Taxonomy" id="6984"/>
    <lineage>
        <taxon>Eukaryota</taxon>
        <taxon>Metazoa</taxon>
        <taxon>Ecdysozoa</taxon>
        <taxon>Arthropoda</taxon>
        <taxon>Hexapoda</taxon>
        <taxon>Insecta</taxon>
        <taxon>Pterygota</taxon>
        <taxon>Neoptera</taxon>
        <taxon>Polyneoptera</taxon>
        <taxon>Dictyoptera</taxon>
        <taxon>Blattodea</taxon>
        <taxon>Blaberoidea</taxon>
        <taxon>Blaberidae</taxon>
        <taxon>Diplopterinae</taxon>
        <taxon>Diploptera</taxon>
    </lineage>
</organism>
<feature type="non-terminal residue" evidence="1">
    <location>
        <position position="1"/>
    </location>
</feature>
<keyword evidence="2" id="KW-1185">Reference proteome</keyword>
<dbReference type="InterPro" id="IPR036047">
    <property type="entry name" value="F-box-like_dom_sf"/>
</dbReference>
<reference evidence="1" key="2">
    <citation type="submission" date="2023-05" db="EMBL/GenBank/DDBJ databases">
        <authorList>
            <person name="Fouks B."/>
        </authorList>
    </citation>
    <scope>NUCLEOTIDE SEQUENCE</scope>
    <source>
        <strain evidence="1">Stay&amp;Tobe</strain>
        <tissue evidence="1">Testes</tissue>
    </source>
</reference>
<evidence type="ECO:0000313" key="2">
    <source>
        <dbReference type="Proteomes" id="UP001233999"/>
    </source>
</evidence>
<proteinExistence type="predicted"/>
<evidence type="ECO:0000313" key="1">
    <source>
        <dbReference type="EMBL" id="KAJ9590297.1"/>
    </source>
</evidence>
<reference evidence="1" key="1">
    <citation type="journal article" date="2023" name="IScience">
        <title>Live-bearing cockroach genome reveals convergent evolutionary mechanisms linked to viviparity in insects and beyond.</title>
        <authorList>
            <person name="Fouks B."/>
            <person name="Harrison M.C."/>
            <person name="Mikhailova A.A."/>
            <person name="Marchal E."/>
            <person name="English S."/>
            <person name="Carruthers M."/>
            <person name="Jennings E.C."/>
            <person name="Chiamaka E.L."/>
            <person name="Frigard R.A."/>
            <person name="Pippel M."/>
            <person name="Attardo G.M."/>
            <person name="Benoit J.B."/>
            <person name="Bornberg-Bauer E."/>
            <person name="Tobe S.S."/>
        </authorList>
    </citation>
    <scope>NUCLEOTIDE SEQUENCE</scope>
    <source>
        <strain evidence="1">Stay&amp;Tobe</strain>
    </source>
</reference>
<feature type="non-terminal residue" evidence="1">
    <location>
        <position position="76"/>
    </location>
</feature>
<comment type="caution">
    <text evidence="1">The sequence shown here is derived from an EMBL/GenBank/DDBJ whole genome shotgun (WGS) entry which is preliminary data.</text>
</comment>
<evidence type="ECO:0008006" key="3">
    <source>
        <dbReference type="Google" id="ProtNLM"/>
    </source>
</evidence>
<protein>
    <recommendedName>
        <fullName evidence="3">F-box domain-containing protein</fullName>
    </recommendedName>
</protein>
<dbReference type="EMBL" id="JASPKZ010004438">
    <property type="protein sequence ID" value="KAJ9590297.1"/>
    <property type="molecule type" value="Genomic_DNA"/>
</dbReference>
<sequence length="76" mass="9070">NLDSRTLFSASRVSRSWLALCRSDSVLKARLKIELRRQRIQRIRPPRVEVRRDTQNVYQPFTYLNGLQQNHVTFIT</sequence>
<accession>A0AAD8A1Z0</accession>